<dbReference type="AlphaFoldDB" id="A0A1I7JC08"/>
<protein>
    <submittedName>
        <fullName evidence="1">2-polyprenyl-3-methyl-5-hydroxy-6-metoxy-1,4-benzoquinol methylase</fullName>
    </submittedName>
</protein>
<dbReference type="Pfam" id="PF13489">
    <property type="entry name" value="Methyltransf_23"/>
    <property type="match status" value="1"/>
</dbReference>
<dbReference type="OrthoDB" id="9816564at2"/>
<sequence length="291" mass="33754">MNTYSAICKICGKESEIDGSNTVKIRSNVRQFKKEQFTVWRCAQCNSLHSLEEIDYDYYYKNYVMQKQKIDFATRLLFISRLRQLVRGGLLPHHSILDFGCGNGGFPYFLKKKGYVKTIGYDPFSSQFSDRSIYTQKFDIINSQDVIEHSSDPVTFLDEITALVKRPWGKLMIGTPNADYIHLNDPLDEVGWLHQPYHRHILGSKQLIQMLEKKGFRIDKVEQKSYMDTKIPFINSTFVFNYMTSTDGTVDSIFDPIKFGLIYTSPRLLFHGLFGYLLNHKKDIFITATAL</sequence>
<dbReference type="GO" id="GO:0008168">
    <property type="term" value="F:methyltransferase activity"/>
    <property type="evidence" value="ECO:0007669"/>
    <property type="project" value="UniProtKB-KW"/>
</dbReference>
<dbReference type="SUPFAM" id="SSF53335">
    <property type="entry name" value="S-adenosyl-L-methionine-dependent methyltransferases"/>
    <property type="match status" value="1"/>
</dbReference>
<organism evidence="1 2">
    <name type="scientific">Nitrosomonas eutropha</name>
    <dbReference type="NCBI Taxonomy" id="916"/>
    <lineage>
        <taxon>Bacteria</taxon>
        <taxon>Pseudomonadati</taxon>
        <taxon>Pseudomonadota</taxon>
        <taxon>Betaproteobacteria</taxon>
        <taxon>Nitrosomonadales</taxon>
        <taxon>Nitrosomonadaceae</taxon>
        <taxon>Nitrosomonas</taxon>
    </lineage>
</organism>
<dbReference type="Proteomes" id="UP000183926">
    <property type="component" value="Unassembled WGS sequence"/>
</dbReference>
<reference evidence="1 2" key="1">
    <citation type="submission" date="2016-10" db="EMBL/GenBank/DDBJ databases">
        <authorList>
            <person name="de Groot N.N."/>
        </authorList>
    </citation>
    <scope>NUCLEOTIDE SEQUENCE [LARGE SCALE GENOMIC DNA]</scope>
    <source>
        <strain evidence="1 2">Nm24</strain>
    </source>
</reference>
<name>A0A1I7JC08_9PROT</name>
<dbReference type="EMBL" id="FPBL01000020">
    <property type="protein sequence ID" value="SFU82729.1"/>
    <property type="molecule type" value="Genomic_DNA"/>
</dbReference>
<dbReference type="RefSeq" id="WP_074929509.1">
    <property type="nucleotide sequence ID" value="NZ_FPBL01000020.1"/>
</dbReference>
<accession>A0A1I7JC08</accession>
<gene>
    <name evidence="1" type="ORF">SAMN05216339_1204</name>
</gene>
<dbReference type="InterPro" id="IPR029063">
    <property type="entry name" value="SAM-dependent_MTases_sf"/>
</dbReference>
<evidence type="ECO:0000313" key="2">
    <source>
        <dbReference type="Proteomes" id="UP000183926"/>
    </source>
</evidence>
<dbReference type="Gene3D" id="3.40.50.150">
    <property type="entry name" value="Vaccinia Virus protein VP39"/>
    <property type="match status" value="1"/>
</dbReference>
<keyword evidence="1" id="KW-0808">Transferase</keyword>
<evidence type="ECO:0000313" key="1">
    <source>
        <dbReference type="EMBL" id="SFU82729.1"/>
    </source>
</evidence>
<keyword evidence="1" id="KW-0489">Methyltransferase</keyword>
<dbReference type="GO" id="GO:0032259">
    <property type="term" value="P:methylation"/>
    <property type="evidence" value="ECO:0007669"/>
    <property type="project" value="UniProtKB-KW"/>
</dbReference>
<proteinExistence type="predicted"/>